<feature type="compositionally biased region" description="Basic and acidic residues" evidence="1">
    <location>
        <begin position="776"/>
        <end position="786"/>
    </location>
</feature>
<proteinExistence type="predicted"/>
<accession>A0A9W9JCU5</accession>
<evidence type="ECO:0000256" key="1">
    <source>
        <dbReference type="SAM" id="MobiDB-lite"/>
    </source>
</evidence>
<dbReference type="EMBL" id="JAPQKR010000015">
    <property type="protein sequence ID" value="KAJ5194555.1"/>
    <property type="molecule type" value="Genomic_DNA"/>
</dbReference>
<feature type="compositionally biased region" description="Polar residues" evidence="1">
    <location>
        <begin position="1"/>
        <end position="11"/>
    </location>
</feature>
<evidence type="ECO:0000313" key="2">
    <source>
        <dbReference type="EMBL" id="KAJ5194555.1"/>
    </source>
</evidence>
<comment type="caution">
    <text evidence="2">The sequence shown here is derived from an EMBL/GenBank/DDBJ whole genome shotgun (WGS) entry which is preliminary data.</text>
</comment>
<dbReference type="AlphaFoldDB" id="A0A9W9JCU5"/>
<feature type="region of interest" description="Disordered" evidence="1">
    <location>
        <begin position="191"/>
        <end position="228"/>
    </location>
</feature>
<protein>
    <submittedName>
        <fullName evidence="2">Uncharacterized protein</fullName>
    </submittedName>
</protein>
<feature type="compositionally biased region" description="Polar residues" evidence="1">
    <location>
        <begin position="20"/>
        <end position="30"/>
    </location>
</feature>
<dbReference type="Proteomes" id="UP001150904">
    <property type="component" value="Unassembled WGS sequence"/>
</dbReference>
<feature type="region of interest" description="Disordered" evidence="1">
    <location>
        <begin position="776"/>
        <end position="848"/>
    </location>
</feature>
<feature type="region of interest" description="Disordered" evidence="1">
    <location>
        <begin position="725"/>
        <end position="748"/>
    </location>
</feature>
<dbReference type="OrthoDB" id="5371510at2759"/>
<sequence length="848" mass="94741">MASDSHPSPTSGPELLDETSIAQPPTSAPSVHQGVHFDLYQPNLQKPNKTMALPLLLFPDGDTLVYIDPAPEHGAQSLPRPTAIHRVHSDKLLVTGSTYFQRRLGLRQQNRVRKQRGFPYKLPDGIKYVLDLTPPMLEEDAILSMTEVSCPMGIRTWASSRSIWDLPIQCVGGNDENETVEEVVVPAGWDNLPTEEDHGFQDEQESENENEEEEVVEEKEERELPHTRQRAGLPVEYSANRHRDGIEQILHVLEGLNVTLDTPCKLWTFFAVAKLFDVATVPAVGDLISSWFYMANNTRFIEIHPEIAYRVACGIRSHTLCRNAFVGLVGDEALLYLIRSGRLRPLRAWEKHFARSRVSDRLDDTEVQRIEYASKSFAEDVIGHFLHLAGVEMTWLADIVEFRKLTQHIRHNSTDKNMVLQLIVTLRDYIRHKIYRALDSVKDPWRPSDAVPKGGPDPYFIAFRNRDLLHRIIGRKFWMELLALNFASSEPYSTNDHASIAEVGSGLLAFRGQESARLRCISHTWLGQRVDDFNRIVSSRAKAAVAAQLANQRNRWSSSLNRPWPLPFADASTSLPFRPTPGSNALTDIDVNTSLPFRPAPSRKNPTTSLSDEIDDKFDSIIEEMRLEMLSTSTNADDKIFDLHVFFAQVSHYVSNYARKLIYPYDAHAISLDATDTLACLGDNQYQFLPLWAGGNDDETGGVFTDPDIPVMDIGGFSAPGPMVRTGSGASTDDSFSEIGPSDSMSTIHGASHHATFSHISDLMSVDSADIAPIQKKDEGTGHKPAESVFSDESSVPSIQSTEEELDLDDRSDGASTVVMESPRLSDDIEMEHPDSDEGLDDGEFELV</sequence>
<reference evidence="2" key="1">
    <citation type="submission" date="2022-12" db="EMBL/GenBank/DDBJ databases">
        <authorList>
            <person name="Petersen C."/>
        </authorList>
    </citation>
    <scope>NUCLEOTIDE SEQUENCE</scope>
    <source>
        <strain evidence="2">IBT 15544</strain>
    </source>
</reference>
<feature type="compositionally biased region" description="Acidic residues" evidence="1">
    <location>
        <begin position="837"/>
        <end position="848"/>
    </location>
</feature>
<dbReference type="RefSeq" id="XP_058305043.1">
    <property type="nucleotide sequence ID" value="XM_058455055.1"/>
</dbReference>
<feature type="compositionally biased region" description="Polar residues" evidence="1">
    <location>
        <begin position="791"/>
        <end position="801"/>
    </location>
</feature>
<reference evidence="2" key="2">
    <citation type="journal article" date="2023" name="IMA Fungus">
        <title>Comparative genomic study of the Penicillium genus elucidates a diverse pangenome and 15 lateral gene transfer events.</title>
        <authorList>
            <person name="Petersen C."/>
            <person name="Sorensen T."/>
            <person name="Nielsen M.R."/>
            <person name="Sondergaard T.E."/>
            <person name="Sorensen J.L."/>
            <person name="Fitzpatrick D.A."/>
            <person name="Frisvad J.C."/>
            <person name="Nielsen K.L."/>
        </authorList>
    </citation>
    <scope>NUCLEOTIDE SEQUENCE</scope>
    <source>
        <strain evidence="2">IBT 15544</strain>
    </source>
</reference>
<name>A0A9W9JCU5_9EURO</name>
<dbReference type="GeneID" id="83182356"/>
<keyword evidence="3" id="KW-1185">Reference proteome</keyword>
<feature type="compositionally biased region" description="Acidic residues" evidence="1">
    <location>
        <begin position="202"/>
        <end position="218"/>
    </location>
</feature>
<gene>
    <name evidence="2" type="ORF">N7498_007993</name>
</gene>
<feature type="region of interest" description="Disordered" evidence="1">
    <location>
        <begin position="1"/>
        <end position="33"/>
    </location>
</feature>
<evidence type="ECO:0000313" key="3">
    <source>
        <dbReference type="Proteomes" id="UP001150904"/>
    </source>
</evidence>
<feature type="compositionally biased region" description="Basic and acidic residues" evidence="1">
    <location>
        <begin position="824"/>
        <end position="836"/>
    </location>
</feature>
<organism evidence="2 3">
    <name type="scientific">Penicillium cinerascens</name>
    <dbReference type="NCBI Taxonomy" id="70096"/>
    <lineage>
        <taxon>Eukaryota</taxon>
        <taxon>Fungi</taxon>
        <taxon>Dikarya</taxon>
        <taxon>Ascomycota</taxon>
        <taxon>Pezizomycotina</taxon>
        <taxon>Eurotiomycetes</taxon>
        <taxon>Eurotiomycetidae</taxon>
        <taxon>Eurotiales</taxon>
        <taxon>Aspergillaceae</taxon>
        <taxon>Penicillium</taxon>
    </lineage>
</organism>